<sequence>MERFGYIVADSCSGGDYLYIHNKLYDNILECVENARLHKNSVQPAKIMYFSILSNTEIVQFLHETQTDEKRFGFCQLTQYNTAEKYSVYSSHKLLFETIVDTIGATKSVSWNDVPDCPNFEAKFGYFLLLNDDEVVFYLHCL</sequence>
<dbReference type="EMBL" id="BGPR01015807">
    <property type="protein sequence ID" value="GBN70686.1"/>
    <property type="molecule type" value="Genomic_DNA"/>
</dbReference>
<evidence type="ECO:0000313" key="2">
    <source>
        <dbReference type="Proteomes" id="UP000499080"/>
    </source>
</evidence>
<dbReference type="Proteomes" id="UP000499080">
    <property type="component" value="Unassembled WGS sequence"/>
</dbReference>
<comment type="caution">
    <text evidence="1">The sequence shown here is derived from an EMBL/GenBank/DDBJ whole genome shotgun (WGS) entry which is preliminary data.</text>
</comment>
<name>A0A4Y2R5G7_ARAVE</name>
<proteinExistence type="predicted"/>
<dbReference type="AlphaFoldDB" id="A0A4Y2R5G7"/>
<organism evidence="1 2">
    <name type="scientific">Araneus ventricosus</name>
    <name type="common">Orbweaver spider</name>
    <name type="synonym">Epeira ventricosa</name>
    <dbReference type="NCBI Taxonomy" id="182803"/>
    <lineage>
        <taxon>Eukaryota</taxon>
        <taxon>Metazoa</taxon>
        <taxon>Ecdysozoa</taxon>
        <taxon>Arthropoda</taxon>
        <taxon>Chelicerata</taxon>
        <taxon>Arachnida</taxon>
        <taxon>Araneae</taxon>
        <taxon>Araneomorphae</taxon>
        <taxon>Entelegynae</taxon>
        <taxon>Araneoidea</taxon>
        <taxon>Araneidae</taxon>
        <taxon>Araneus</taxon>
    </lineage>
</organism>
<keyword evidence="2" id="KW-1185">Reference proteome</keyword>
<gene>
    <name evidence="1" type="ORF">AVEN_171543_1</name>
</gene>
<accession>A0A4Y2R5G7</accession>
<dbReference type="OrthoDB" id="6448826at2759"/>
<evidence type="ECO:0000313" key="1">
    <source>
        <dbReference type="EMBL" id="GBN70686.1"/>
    </source>
</evidence>
<protein>
    <submittedName>
        <fullName evidence="1">Uncharacterized protein</fullName>
    </submittedName>
</protein>
<reference evidence="1 2" key="1">
    <citation type="journal article" date="2019" name="Sci. Rep.">
        <title>Orb-weaving spider Araneus ventricosus genome elucidates the spidroin gene catalogue.</title>
        <authorList>
            <person name="Kono N."/>
            <person name="Nakamura H."/>
            <person name="Ohtoshi R."/>
            <person name="Moran D.A.P."/>
            <person name="Shinohara A."/>
            <person name="Yoshida Y."/>
            <person name="Fujiwara M."/>
            <person name="Mori M."/>
            <person name="Tomita M."/>
            <person name="Arakawa K."/>
        </authorList>
    </citation>
    <scope>NUCLEOTIDE SEQUENCE [LARGE SCALE GENOMIC DNA]</scope>
</reference>